<reference evidence="2" key="1">
    <citation type="submission" date="2017-05" db="EMBL/GenBank/DDBJ databases">
        <title>Polyphasic characterization of four soil-derived phenanthrene-degrading Acidovorax strains and proposal of Acidovorax phenanthrenivorans sp. nov.</title>
        <authorList>
            <person name="Singleton D."/>
            <person name="Lee J."/>
            <person name="Dickey A.N."/>
            <person name="Stroud A."/>
            <person name="Scholl E.H."/>
            <person name="Wright F.A."/>
            <person name="Aitken M.D."/>
        </authorList>
    </citation>
    <scope>NUCLEOTIDE SEQUENCE</scope>
    <source>
        <strain evidence="2">P4</strain>
    </source>
</reference>
<keyword evidence="1" id="KW-1133">Transmembrane helix</keyword>
<sequence>MHAMNLTVFVELRFWLLVVFSLVLPVGIYALLLVTQSISRMSVMGFGIALVLIAGVDVYLLQTLASVAKNTPSLADDAVFVSELSLALYLLPVVYGGIGVNLISHVLLRHLTEAEKRFDREHPDD</sequence>
<dbReference type="EMBL" id="CP021366">
    <property type="protein sequence ID" value="ART59875.1"/>
    <property type="molecule type" value="Genomic_DNA"/>
</dbReference>
<feature type="transmembrane region" description="Helical" evidence="1">
    <location>
        <begin position="46"/>
        <end position="67"/>
    </location>
</feature>
<dbReference type="AlphaFoldDB" id="A0A240UFK0"/>
<evidence type="ECO:0000313" key="3">
    <source>
        <dbReference type="Proteomes" id="UP000194440"/>
    </source>
</evidence>
<evidence type="ECO:0000256" key="1">
    <source>
        <dbReference type="SAM" id="Phobius"/>
    </source>
</evidence>
<feature type="transmembrane region" description="Helical" evidence="1">
    <location>
        <begin position="12"/>
        <end position="34"/>
    </location>
</feature>
<gene>
    <name evidence="2" type="ORF">CBP36_14485</name>
</gene>
<protein>
    <submittedName>
        <fullName evidence="2">Uncharacterized protein</fullName>
    </submittedName>
</protein>
<dbReference type="OrthoDB" id="8564887at2"/>
<name>A0A240UFK0_9BURK</name>
<organism evidence="2 3">
    <name type="scientific">Acidovorax carolinensis</name>
    <dbReference type="NCBI Taxonomy" id="553814"/>
    <lineage>
        <taxon>Bacteria</taxon>
        <taxon>Pseudomonadati</taxon>
        <taxon>Pseudomonadota</taxon>
        <taxon>Betaproteobacteria</taxon>
        <taxon>Burkholderiales</taxon>
        <taxon>Comamonadaceae</taxon>
        <taxon>Acidovorax</taxon>
    </lineage>
</organism>
<proteinExistence type="predicted"/>
<accession>A0A240UFK0</accession>
<dbReference type="KEGG" id="acis:CBP35_04445"/>
<keyword evidence="1" id="KW-0812">Transmembrane</keyword>
<keyword evidence="1" id="KW-0472">Membrane</keyword>
<feature type="transmembrane region" description="Helical" evidence="1">
    <location>
        <begin position="87"/>
        <end position="108"/>
    </location>
</feature>
<dbReference type="Proteomes" id="UP000194440">
    <property type="component" value="Chromosome"/>
</dbReference>
<evidence type="ECO:0000313" key="2">
    <source>
        <dbReference type="EMBL" id="ART59875.1"/>
    </source>
</evidence>
<keyword evidence="3" id="KW-1185">Reference proteome</keyword>
<dbReference type="KEGG" id="acip:CBP36_14485"/>